<evidence type="ECO:0000313" key="6">
    <source>
        <dbReference type="EMBL" id="HIU36915.1"/>
    </source>
</evidence>
<dbReference type="Proteomes" id="UP000824083">
    <property type="component" value="Unassembled WGS sequence"/>
</dbReference>
<dbReference type="SUPFAM" id="SSF51419">
    <property type="entry name" value="PLP-binding barrel"/>
    <property type="match status" value="1"/>
</dbReference>
<dbReference type="NCBIfam" id="TIGR00044">
    <property type="entry name" value="YggS family pyridoxal phosphate-dependent enzyme"/>
    <property type="match status" value="1"/>
</dbReference>
<dbReference type="InterPro" id="IPR001608">
    <property type="entry name" value="Ala_racemase_N"/>
</dbReference>
<dbReference type="InterPro" id="IPR011078">
    <property type="entry name" value="PyrdxlP_homeostasis"/>
</dbReference>
<protein>
    <recommendedName>
        <fullName evidence="2">Pyridoxal phosphate homeostasis protein</fullName>
        <shortName evidence="2">PLP homeostasis protein</shortName>
    </recommendedName>
</protein>
<dbReference type="PROSITE" id="PS01211">
    <property type="entry name" value="UPF0001"/>
    <property type="match status" value="1"/>
</dbReference>
<evidence type="ECO:0000313" key="7">
    <source>
        <dbReference type="Proteomes" id="UP000824083"/>
    </source>
</evidence>
<evidence type="ECO:0000256" key="1">
    <source>
        <dbReference type="ARBA" id="ARBA00022898"/>
    </source>
</evidence>
<dbReference type="GO" id="GO:0030170">
    <property type="term" value="F:pyridoxal phosphate binding"/>
    <property type="evidence" value="ECO:0007669"/>
    <property type="project" value="UniProtKB-UniRule"/>
</dbReference>
<evidence type="ECO:0000256" key="3">
    <source>
        <dbReference type="PIRSR" id="PIRSR004848-1"/>
    </source>
</evidence>
<evidence type="ECO:0000256" key="4">
    <source>
        <dbReference type="RuleBase" id="RU004514"/>
    </source>
</evidence>
<comment type="function">
    <text evidence="2">Pyridoxal 5'-phosphate (PLP)-binding protein, which is involved in PLP homeostasis.</text>
</comment>
<comment type="caution">
    <text evidence="6">The sequence shown here is derived from an EMBL/GenBank/DDBJ whole genome shotgun (WGS) entry which is preliminary data.</text>
</comment>
<proteinExistence type="inferred from homology"/>
<accession>A0A9D1IHB7</accession>
<dbReference type="FunFam" id="3.20.20.10:FF:000018">
    <property type="entry name" value="Pyridoxal phosphate homeostasis protein"/>
    <property type="match status" value="1"/>
</dbReference>
<dbReference type="HAMAP" id="MF_02087">
    <property type="entry name" value="PLP_homeostasis"/>
    <property type="match status" value="1"/>
</dbReference>
<dbReference type="PANTHER" id="PTHR10146:SF14">
    <property type="entry name" value="PYRIDOXAL PHOSPHATE HOMEOSTASIS PROTEIN"/>
    <property type="match status" value="1"/>
</dbReference>
<organism evidence="6 7">
    <name type="scientific">Candidatus Aphodousia faecigallinarum</name>
    <dbReference type="NCBI Taxonomy" id="2840677"/>
    <lineage>
        <taxon>Bacteria</taxon>
        <taxon>Pseudomonadati</taxon>
        <taxon>Pseudomonadota</taxon>
        <taxon>Betaproteobacteria</taxon>
        <taxon>Burkholderiales</taxon>
        <taxon>Sutterellaceae</taxon>
        <taxon>Sutterellaceae incertae sedis</taxon>
        <taxon>Candidatus Aphodousia</taxon>
    </lineage>
</organism>
<sequence length="230" mass="26038">MSTISDNITAVREKINRVANGRAVKLLAVSKTFPNEAIAQALAAGQRCFGENYAQEGAGKVEYFREYYAQEPIEWHFIGPLQSNKTRLVAEHFDWVQSIDRLKIAQRLNDQRPSTLLPLNVLVEINIDNEPTKSGVSLDQLQDLLPQLRLLPRIRLRGLMCVPRADSAEVQKRKAFSLMKETFDQYRAQGYPFDTLSMGMSADFEWAVEEGANLVRIGSAIFGARDYSRK</sequence>
<dbReference type="Gene3D" id="3.20.20.10">
    <property type="entry name" value="Alanine racemase"/>
    <property type="match status" value="1"/>
</dbReference>
<feature type="domain" description="Alanine racemase N-terminal" evidence="5">
    <location>
        <begin position="6"/>
        <end position="225"/>
    </location>
</feature>
<comment type="similarity">
    <text evidence="2 4">Belongs to the pyridoxal phosphate-binding protein YggS/PROSC family.</text>
</comment>
<reference evidence="6" key="1">
    <citation type="submission" date="2020-10" db="EMBL/GenBank/DDBJ databases">
        <authorList>
            <person name="Gilroy R."/>
        </authorList>
    </citation>
    <scope>NUCLEOTIDE SEQUENCE</scope>
    <source>
        <strain evidence="6">7463</strain>
    </source>
</reference>
<gene>
    <name evidence="6" type="ORF">IAC56_01355</name>
</gene>
<dbReference type="PIRSF" id="PIRSF004848">
    <property type="entry name" value="YBL036c_PLPDEIII"/>
    <property type="match status" value="1"/>
</dbReference>
<comment type="cofactor">
    <cofactor evidence="3">
        <name>pyridoxal 5'-phosphate</name>
        <dbReference type="ChEBI" id="CHEBI:597326"/>
    </cofactor>
</comment>
<evidence type="ECO:0000256" key="2">
    <source>
        <dbReference type="HAMAP-Rule" id="MF_02087"/>
    </source>
</evidence>
<evidence type="ECO:0000259" key="5">
    <source>
        <dbReference type="Pfam" id="PF01168"/>
    </source>
</evidence>
<keyword evidence="1 2" id="KW-0663">Pyridoxal phosphate</keyword>
<dbReference type="EMBL" id="DVMY01000028">
    <property type="protein sequence ID" value="HIU36915.1"/>
    <property type="molecule type" value="Genomic_DNA"/>
</dbReference>
<dbReference type="PANTHER" id="PTHR10146">
    <property type="entry name" value="PROLINE SYNTHETASE CO-TRANSCRIBED BACTERIAL HOMOLOG PROTEIN"/>
    <property type="match status" value="1"/>
</dbReference>
<feature type="modified residue" description="N6-(pyridoxal phosphate)lysine" evidence="2 3">
    <location>
        <position position="31"/>
    </location>
</feature>
<reference evidence="6" key="2">
    <citation type="journal article" date="2021" name="PeerJ">
        <title>Extensive microbial diversity within the chicken gut microbiome revealed by metagenomics and culture.</title>
        <authorList>
            <person name="Gilroy R."/>
            <person name="Ravi A."/>
            <person name="Getino M."/>
            <person name="Pursley I."/>
            <person name="Horton D.L."/>
            <person name="Alikhan N.F."/>
            <person name="Baker D."/>
            <person name="Gharbi K."/>
            <person name="Hall N."/>
            <person name="Watson M."/>
            <person name="Adriaenssens E.M."/>
            <person name="Foster-Nyarko E."/>
            <person name="Jarju S."/>
            <person name="Secka A."/>
            <person name="Antonio M."/>
            <person name="Oren A."/>
            <person name="Chaudhuri R.R."/>
            <person name="La Ragione R."/>
            <person name="Hildebrand F."/>
            <person name="Pallen M.J."/>
        </authorList>
    </citation>
    <scope>NUCLEOTIDE SEQUENCE</scope>
    <source>
        <strain evidence="6">7463</strain>
    </source>
</reference>
<name>A0A9D1IHB7_9BURK</name>
<dbReference type="AlphaFoldDB" id="A0A9D1IHB7"/>
<dbReference type="InterPro" id="IPR029066">
    <property type="entry name" value="PLP-binding_barrel"/>
</dbReference>
<dbReference type="Pfam" id="PF01168">
    <property type="entry name" value="Ala_racemase_N"/>
    <property type="match status" value="1"/>
</dbReference>